<organism evidence="2 3">
    <name type="scientific">Dreissena polymorpha</name>
    <name type="common">Zebra mussel</name>
    <name type="synonym">Mytilus polymorpha</name>
    <dbReference type="NCBI Taxonomy" id="45954"/>
    <lineage>
        <taxon>Eukaryota</taxon>
        <taxon>Metazoa</taxon>
        <taxon>Spiralia</taxon>
        <taxon>Lophotrochozoa</taxon>
        <taxon>Mollusca</taxon>
        <taxon>Bivalvia</taxon>
        <taxon>Autobranchia</taxon>
        <taxon>Heteroconchia</taxon>
        <taxon>Euheterodonta</taxon>
        <taxon>Imparidentia</taxon>
        <taxon>Neoheterodontei</taxon>
        <taxon>Myida</taxon>
        <taxon>Dreissenoidea</taxon>
        <taxon>Dreissenidae</taxon>
        <taxon>Dreissena</taxon>
    </lineage>
</organism>
<dbReference type="EMBL" id="JAIWYP010000038">
    <property type="protein sequence ID" value="KAH3691359.1"/>
    <property type="molecule type" value="Genomic_DNA"/>
</dbReference>
<reference evidence="2" key="1">
    <citation type="journal article" date="2019" name="bioRxiv">
        <title>The Genome of the Zebra Mussel, Dreissena polymorpha: A Resource for Invasive Species Research.</title>
        <authorList>
            <person name="McCartney M.A."/>
            <person name="Auch B."/>
            <person name="Kono T."/>
            <person name="Mallez S."/>
            <person name="Zhang Y."/>
            <person name="Obille A."/>
            <person name="Becker A."/>
            <person name="Abrahante J.E."/>
            <person name="Garbe J."/>
            <person name="Badalamenti J.P."/>
            <person name="Herman A."/>
            <person name="Mangelson H."/>
            <person name="Liachko I."/>
            <person name="Sullivan S."/>
            <person name="Sone E.D."/>
            <person name="Koren S."/>
            <person name="Silverstein K.A.T."/>
            <person name="Beckman K.B."/>
            <person name="Gohl D.M."/>
        </authorList>
    </citation>
    <scope>NUCLEOTIDE SEQUENCE</scope>
    <source>
        <strain evidence="2">Duluth1</strain>
        <tissue evidence="2">Whole animal</tissue>
    </source>
</reference>
<evidence type="ECO:0000313" key="3">
    <source>
        <dbReference type="Proteomes" id="UP000828390"/>
    </source>
</evidence>
<keyword evidence="3" id="KW-1185">Reference proteome</keyword>
<dbReference type="Proteomes" id="UP000828390">
    <property type="component" value="Unassembled WGS sequence"/>
</dbReference>
<name>A0A9D3Y3Z0_DREPO</name>
<gene>
    <name evidence="2" type="ORF">DPMN_190916</name>
</gene>
<evidence type="ECO:0000313" key="2">
    <source>
        <dbReference type="EMBL" id="KAH3691359.1"/>
    </source>
</evidence>
<evidence type="ECO:0000256" key="1">
    <source>
        <dbReference type="SAM" id="MobiDB-lite"/>
    </source>
</evidence>
<feature type="region of interest" description="Disordered" evidence="1">
    <location>
        <begin position="28"/>
        <end position="50"/>
    </location>
</feature>
<comment type="caution">
    <text evidence="2">The sequence shown here is derived from an EMBL/GenBank/DDBJ whole genome shotgun (WGS) entry which is preliminary data.</text>
</comment>
<sequence>MEIKFQKLKAFLEQQTHPKVQAPTTLSLRESTSIQENNQQAEQLRPWFSQ</sequence>
<accession>A0A9D3Y3Z0</accession>
<reference evidence="2" key="2">
    <citation type="submission" date="2020-11" db="EMBL/GenBank/DDBJ databases">
        <authorList>
            <person name="McCartney M.A."/>
            <person name="Auch B."/>
            <person name="Kono T."/>
            <person name="Mallez S."/>
            <person name="Becker A."/>
            <person name="Gohl D.M."/>
            <person name="Silverstein K.A.T."/>
            <person name="Koren S."/>
            <person name="Bechman K.B."/>
            <person name="Herman A."/>
            <person name="Abrahante J.E."/>
            <person name="Garbe J."/>
        </authorList>
    </citation>
    <scope>NUCLEOTIDE SEQUENCE</scope>
    <source>
        <strain evidence="2">Duluth1</strain>
        <tissue evidence="2">Whole animal</tissue>
    </source>
</reference>
<protein>
    <submittedName>
        <fullName evidence="2">Uncharacterized protein</fullName>
    </submittedName>
</protein>
<dbReference type="AlphaFoldDB" id="A0A9D3Y3Z0"/>
<proteinExistence type="predicted"/>